<evidence type="ECO:0008006" key="4">
    <source>
        <dbReference type="Google" id="ProtNLM"/>
    </source>
</evidence>
<feature type="transmembrane region" description="Helical" evidence="1">
    <location>
        <begin position="71"/>
        <end position="96"/>
    </location>
</feature>
<evidence type="ECO:0000256" key="1">
    <source>
        <dbReference type="SAM" id="Phobius"/>
    </source>
</evidence>
<organism evidence="2 3">
    <name type="scientific">Glutinoglossum americanum</name>
    <dbReference type="NCBI Taxonomy" id="1670608"/>
    <lineage>
        <taxon>Eukaryota</taxon>
        <taxon>Fungi</taxon>
        <taxon>Dikarya</taxon>
        <taxon>Ascomycota</taxon>
        <taxon>Pezizomycotina</taxon>
        <taxon>Geoglossomycetes</taxon>
        <taxon>Geoglossales</taxon>
        <taxon>Geoglossaceae</taxon>
        <taxon>Glutinoglossum</taxon>
    </lineage>
</organism>
<dbReference type="AlphaFoldDB" id="A0A9P8I814"/>
<keyword evidence="1" id="KW-1133">Transmembrane helix</keyword>
<dbReference type="PANTHER" id="PTHR34144:SF8">
    <property type="entry name" value="GLYCOSYLTRANSFERASE FAMILY 69 PROTEIN"/>
    <property type="match status" value="1"/>
</dbReference>
<evidence type="ECO:0000313" key="2">
    <source>
        <dbReference type="EMBL" id="KAH0542536.1"/>
    </source>
</evidence>
<dbReference type="Pfam" id="PF11735">
    <property type="entry name" value="CAP59_mtransfer"/>
    <property type="match status" value="1"/>
</dbReference>
<sequence>MATPSLPLLDEYELHNYSDDEYQDQEEGLLRSSPAPRVLSVPSLISFLGPRKLFRSYPLSRKRGPKGPRNLALFVKLWCLMWTGPLLLVLFVGLFMPSYVKYPEWYRDDIRGDQTEGLGNPGNEKIFIAANIINEDLIRGRWGMAVKYLIHLLGSQNCFLSVYENDSGLGTKEALREFRDSISSNASIVSTTLPLSYIPTINPPFIGHAVTKRITYLATVRNLALLPLTYALTPFYSPTPISPGAEKTSLENPDFHEVPFKPTGYSKVLFLNDVVFSPQEAIHLLFDTNRGDYAAACALDFINPIKYYDTFALRDTEGNGIGLPFYPFFTFGESRSAVLAGRESIPVKSCWGGMVAFDATYFTRHEDTLQPPVRFRSEMEDAWDASECCLIHADIADPSRTFLNPYIRTSYDYGTFRLLGFARRIEKAWTYPHRFLSWIVGMPWANLRRGEKEGERYWTVDSSGKKVERIAKKGGFCGIRRLQVIEEGKGGARKWRKWKLPNA</sequence>
<protein>
    <recommendedName>
        <fullName evidence="4">Glycosyltransferase family 69 protein</fullName>
    </recommendedName>
</protein>
<keyword evidence="1" id="KW-0472">Membrane</keyword>
<proteinExistence type="predicted"/>
<dbReference type="InterPro" id="IPR021047">
    <property type="entry name" value="Mannosyltransferase_CMT1"/>
</dbReference>
<reference evidence="2" key="1">
    <citation type="submission" date="2021-03" db="EMBL/GenBank/DDBJ databases">
        <title>Comparative genomics and phylogenomic investigation of the class Geoglossomycetes provide insights into ecological specialization and systematics.</title>
        <authorList>
            <person name="Melie T."/>
            <person name="Pirro S."/>
            <person name="Miller A.N."/>
            <person name="Quandt A."/>
        </authorList>
    </citation>
    <scope>NUCLEOTIDE SEQUENCE</scope>
    <source>
        <strain evidence="2">GBOQ0MN5Z8</strain>
    </source>
</reference>
<gene>
    <name evidence="2" type="ORF">FGG08_003041</name>
</gene>
<name>A0A9P8I814_9PEZI</name>
<keyword evidence="3" id="KW-1185">Reference proteome</keyword>
<keyword evidence="1" id="KW-0812">Transmembrane</keyword>
<dbReference type="Proteomes" id="UP000698800">
    <property type="component" value="Unassembled WGS sequence"/>
</dbReference>
<comment type="caution">
    <text evidence="2">The sequence shown here is derived from an EMBL/GenBank/DDBJ whole genome shotgun (WGS) entry which is preliminary data.</text>
</comment>
<evidence type="ECO:0000313" key="3">
    <source>
        <dbReference type="Proteomes" id="UP000698800"/>
    </source>
</evidence>
<dbReference type="OrthoDB" id="262547at2759"/>
<dbReference type="PANTHER" id="PTHR34144">
    <property type="entry name" value="CHROMOSOME 8, WHOLE GENOME SHOTGUN SEQUENCE"/>
    <property type="match status" value="1"/>
</dbReference>
<dbReference type="EMBL" id="JAGHQL010000051">
    <property type="protein sequence ID" value="KAH0542536.1"/>
    <property type="molecule type" value="Genomic_DNA"/>
</dbReference>
<accession>A0A9P8I814</accession>